<keyword evidence="7" id="KW-0472">Membrane</keyword>
<dbReference type="AlphaFoldDB" id="A0A7C2VG37"/>
<dbReference type="SUPFAM" id="SSF52540">
    <property type="entry name" value="P-loop containing nucleoside triphosphate hydrolases"/>
    <property type="match status" value="1"/>
</dbReference>
<comment type="caution">
    <text evidence="9">The sequence shown here is derived from an EMBL/GenBank/DDBJ whole genome shotgun (WGS) entry which is preliminary data.</text>
</comment>
<dbReference type="PANTHER" id="PTHR43297">
    <property type="entry name" value="OLIGOPEPTIDE TRANSPORT ATP-BINDING PROTEIN APPD"/>
    <property type="match status" value="1"/>
</dbReference>
<dbReference type="CDD" id="cd03257">
    <property type="entry name" value="ABC_NikE_OppD_transporters"/>
    <property type="match status" value="1"/>
</dbReference>
<keyword evidence="3" id="KW-0813">Transport</keyword>
<evidence type="ECO:0000256" key="3">
    <source>
        <dbReference type="ARBA" id="ARBA00022448"/>
    </source>
</evidence>
<proteinExistence type="inferred from homology"/>
<accession>A0A7C2VG37</accession>
<protein>
    <submittedName>
        <fullName evidence="9">ABC transporter ATP-binding protein</fullName>
    </submittedName>
</protein>
<dbReference type="SMART" id="SM00382">
    <property type="entry name" value="AAA"/>
    <property type="match status" value="1"/>
</dbReference>
<dbReference type="GO" id="GO:0005886">
    <property type="term" value="C:plasma membrane"/>
    <property type="evidence" value="ECO:0007669"/>
    <property type="project" value="UniProtKB-SubCell"/>
</dbReference>
<organism evidence="9">
    <name type="scientific">Hydrogenobacter sp</name>
    <dbReference type="NCBI Taxonomy" id="2152829"/>
    <lineage>
        <taxon>Bacteria</taxon>
        <taxon>Pseudomonadati</taxon>
        <taxon>Aquificota</taxon>
        <taxon>Aquificia</taxon>
        <taxon>Aquificales</taxon>
        <taxon>Aquificaceae</taxon>
        <taxon>Hydrogenobacter</taxon>
    </lineage>
</organism>
<dbReference type="GO" id="GO:0016887">
    <property type="term" value="F:ATP hydrolysis activity"/>
    <property type="evidence" value="ECO:0007669"/>
    <property type="project" value="InterPro"/>
</dbReference>
<dbReference type="Pfam" id="PF00005">
    <property type="entry name" value="ABC_tran"/>
    <property type="match status" value="1"/>
</dbReference>
<keyword evidence="4" id="KW-1003">Cell membrane</keyword>
<keyword evidence="6 9" id="KW-0067">ATP-binding</keyword>
<gene>
    <name evidence="9" type="ORF">ENO47_00135</name>
</gene>
<sequence length="248" mass="27548">MLLEVKDLNLWYGSKHVLKGVSFELKEGEVLCLVGESGSGKSSILHAILGLLPEGTRLTGSIRFKGRELLGLSQKEYRKIRGRHISIVFQEPSAYLDPLFKIGTQIEEAYKAHFDVNNVKEIALQALKKAGIQDAERVYNSYSHHLSGGLRQRVCIAIATVCNPEIVLADEPTTALDVSVQSRILKLFRDMKEEGKSVILVTHDFGVVAEVADRVIVLKDGEIVEEGEVLNIFDNPQHPYTQELLSAI</sequence>
<reference evidence="9" key="1">
    <citation type="journal article" date="2020" name="mSystems">
        <title>Genome- and Community-Level Interaction Insights into Carbon Utilization and Element Cycling Functions of Hydrothermarchaeota in Hydrothermal Sediment.</title>
        <authorList>
            <person name="Zhou Z."/>
            <person name="Liu Y."/>
            <person name="Xu W."/>
            <person name="Pan J."/>
            <person name="Luo Z.H."/>
            <person name="Li M."/>
        </authorList>
    </citation>
    <scope>NUCLEOTIDE SEQUENCE [LARGE SCALE GENOMIC DNA]</scope>
    <source>
        <strain evidence="9">SpSt-132</strain>
    </source>
</reference>
<dbReference type="GO" id="GO:0005524">
    <property type="term" value="F:ATP binding"/>
    <property type="evidence" value="ECO:0007669"/>
    <property type="project" value="UniProtKB-KW"/>
</dbReference>
<keyword evidence="5" id="KW-0547">Nucleotide-binding</keyword>
<dbReference type="InterPro" id="IPR027417">
    <property type="entry name" value="P-loop_NTPase"/>
</dbReference>
<feature type="domain" description="ABC transporter" evidence="8">
    <location>
        <begin position="3"/>
        <end position="245"/>
    </location>
</feature>
<comment type="similarity">
    <text evidence="2">Belongs to the ABC transporter superfamily.</text>
</comment>
<name>A0A7C2VG37_9AQUI</name>
<evidence type="ECO:0000259" key="8">
    <source>
        <dbReference type="PROSITE" id="PS50893"/>
    </source>
</evidence>
<dbReference type="InterPro" id="IPR003439">
    <property type="entry name" value="ABC_transporter-like_ATP-bd"/>
</dbReference>
<dbReference type="Gene3D" id="3.40.50.300">
    <property type="entry name" value="P-loop containing nucleotide triphosphate hydrolases"/>
    <property type="match status" value="1"/>
</dbReference>
<evidence type="ECO:0000256" key="6">
    <source>
        <dbReference type="ARBA" id="ARBA00022840"/>
    </source>
</evidence>
<dbReference type="PROSITE" id="PS50893">
    <property type="entry name" value="ABC_TRANSPORTER_2"/>
    <property type="match status" value="1"/>
</dbReference>
<comment type="subcellular location">
    <subcellularLocation>
        <location evidence="1">Cell inner membrane</location>
        <topology evidence="1">Peripheral membrane protein</topology>
    </subcellularLocation>
</comment>
<evidence type="ECO:0000256" key="2">
    <source>
        <dbReference type="ARBA" id="ARBA00005417"/>
    </source>
</evidence>
<dbReference type="EMBL" id="DSFP01000003">
    <property type="protein sequence ID" value="HEW45076.1"/>
    <property type="molecule type" value="Genomic_DNA"/>
</dbReference>
<dbReference type="InterPro" id="IPR003593">
    <property type="entry name" value="AAA+_ATPase"/>
</dbReference>
<evidence type="ECO:0000256" key="4">
    <source>
        <dbReference type="ARBA" id="ARBA00022475"/>
    </source>
</evidence>
<evidence type="ECO:0000256" key="5">
    <source>
        <dbReference type="ARBA" id="ARBA00022741"/>
    </source>
</evidence>
<evidence type="ECO:0000256" key="7">
    <source>
        <dbReference type="ARBA" id="ARBA00023136"/>
    </source>
</evidence>
<dbReference type="PANTHER" id="PTHR43297:SF2">
    <property type="entry name" value="DIPEPTIDE TRANSPORT ATP-BINDING PROTEIN DPPD"/>
    <property type="match status" value="1"/>
</dbReference>
<evidence type="ECO:0000256" key="1">
    <source>
        <dbReference type="ARBA" id="ARBA00004417"/>
    </source>
</evidence>
<evidence type="ECO:0000313" key="9">
    <source>
        <dbReference type="EMBL" id="HEW45076.1"/>
    </source>
</evidence>
<dbReference type="InterPro" id="IPR050388">
    <property type="entry name" value="ABC_Ni/Peptide_Import"/>
</dbReference>